<comment type="caution">
    <text evidence="5">The sequence shown here is derived from an EMBL/GenBank/DDBJ whole genome shotgun (WGS) entry which is preliminary data.</text>
</comment>
<gene>
    <name evidence="5" type="ORF">H3H36_02720</name>
</gene>
<feature type="modified residue" description="4-aspartylphosphate" evidence="3">
    <location>
        <position position="118"/>
    </location>
</feature>
<evidence type="ECO:0000313" key="5">
    <source>
        <dbReference type="EMBL" id="MBA5604273.1"/>
    </source>
</evidence>
<keyword evidence="1 3" id="KW-0597">Phosphoprotein</keyword>
<organism evidence="5 6">
    <name type="scientific">Rugamonas fusca</name>
    <dbReference type="NCBI Taxonomy" id="2758568"/>
    <lineage>
        <taxon>Bacteria</taxon>
        <taxon>Pseudomonadati</taxon>
        <taxon>Pseudomonadota</taxon>
        <taxon>Betaproteobacteria</taxon>
        <taxon>Burkholderiales</taxon>
        <taxon>Oxalobacteraceae</taxon>
        <taxon>Telluria group</taxon>
        <taxon>Rugamonas</taxon>
    </lineage>
</organism>
<dbReference type="Pfam" id="PF00072">
    <property type="entry name" value="Response_reg"/>
    <property type="match status" value="1"/>
</dbReference>
<dbReference type="CDD" id="cd17546">
    <property type="entry name" value="REC_hyHK_CKI1_RcsC-like"/>
    <property type="match status" value="1"/>
</dbReference>
<dbReference type="Gene3D" id="3.40.50.2300">
    <property type="match status" value="1"/>
</dbReference>
<name>A0A7W2EE51_9BURK</name>
<reference evidence="5 6" key="1">
    <citation type="submission" date="2020-07" db="EMBL/GenBank/DDBJ databases">
        <title>Novel species isolated from subtropical streams in China.</title>
        <authorList>
            <person name="Lu H."/>
        </authorList>
    </citation>
    <scope>NUCLEOTIDE SEQUENCE [LARGE SCALE GENOMIC DNA]</scope>
    <source>
        <strain evidence="5 6">FT3S</strain>
    </source>
</reference>
<evidence type="ECO:0000259" key="4">
    <source>
        <dbReference type="PROSITE" id="PS50110"/>
    </source>
</evidence>
<dbReference type="InterPro" id="IPR011006">
    <property type="entry name" value="CheY-like_superfamily"/>
</dbReference>
<dbReference type="PANTHER" id="PTHR45339">
    <property type="entry name" value="HYBRID SIGNAL TRANSDUCTION HISTIDINE KINASE J"/>
    <property type="match status" value="1"/>
</dbReference>
<evidence type="ECO:0000256" key="1">
    <source>
        <dbReference type="ARBA" id="ARBA00022553"/>
    </source>
</evidence>
<accession>A0A7W2EE51</accession>
<dbReference type="PANTHER" id="PTHR45339:SF1">
    <property type="entry name" value="HYBRID SIGNAL TRANSDUCTION HISTIDINE KINASE J"/>
    <property type="match status" value="1"/>
</dbReference>
<dbReference type="SMART" id="SM00448">
    <property type="entry name" value="REC"/>
    <property type="match status" value="1"/>
</dbReference>
<dbReference type="EMBL" id="JACEZS010000001">
    <property type="protein sequence ID" value="MBA5604273.1"/>
    <property type="molecule type" value="Genomic_DNA"/>
</dbReference>
<sequence length="183" mass="19471">MTAHGREDALAHAHEHGVRLAGVFTKPITAPRLLEALAVAHGTVVAVCTAQHQSEVRVQASAKLAGAHLLLVEDNEMNQELAQDMLAKAGITATLAGNGSEALELLTQAGPLDGVLMDCQMPVMDGYMAARAIRQQPQWQALSVLTMTANAMSDDRAKVLTAGMNDHIAKPLDVQQMFITMAQ</sequence>
<dbReference type="SUPFAM" id="SSF52172">
    <property type="entry name" value="CheY-like"/>
    <property type="match status" value="1"/>
</dbReference>
<dbReference type="PROSITE" id="PS50110">
    <property type="entry name" value="RESPONSE_REGULATORY"/>
    <property type="match status" value="1"/>
</dbReference>
<dbReference type="Proteomes" id="UP000566711">
    <property type="component" value="Unassembled WGS sequence"/>
</dbReference>
<protein>
    <submittedName>
        <fullName evidence="5">Response regulator</fullName>
    </submittedName>
</protein>
<keyword evidence="2" id="KW-0902">Two-component regulatory system</keyword>
<dbReference type="AlphaFoldDB" id="A0A7W2EE51"/>
<dbReference type="RefSeq" id="WP_182213694.1">
    <property type="nucleotide sequence ID" value="NZ_JACEZS010000001.1"/>
</dbReference>
<evidence type="ECO:0000313" key="6">
    <source>
        <dbReference type="Proteomes" id="UP000566711"/>
    </source>
</evidence>
<proteinExistence type="predicted"/>
<dbReference type="InterPro" id="IPR001789">
    <property type="entry name" value="Sig_transdc_resp-reg_receiver"/>
</dbReference>
<dbReference type="GO" id="GO:0000160">
    <property type="term" value="P:phosphorelay signal transduction system"/>
    <property type="evidence" value="ECO:0007669"/>
    <property type="project" value="UniProtKB-KW"/>
</dbReference>
<keyword evidence="6" id="KW-1185">Reference proteome</keyword>
<feature type="domain" description="Response regulatory" evidence="4">
    <location>
        <begin position="68"/>
        <end position="183"/>
    </location>
</feature>
<evidence type="ECO:0000256" key="3">
    <source>
        <dbReference type="PROSITE-ProRule" id="PRU00169"/>
    </source>
</evidence>
<evidence type="ECO:0000256" key="2">
    <source>
        <dbReference type="ARBA" id="ARBA00023012"/>
    </source>
</evidence>